<dbReference type="Pfam" id="PF01738">
    <property type="entry name" value="DLH"/>
    <property type="match status" value="1"/>
</dbReference>
<keyword evidence="4" id="KW-0378">Hydrolase</keyword>
<dbReference type="RefSeq" id="WP_263414164.1">
    <property type="nucleotide sequence ID" value="NZ_BAABBH010000001.1"/>
</dbReference>
<evidence type="ECO:0000256" key="2">
    <source>
        <dbReference type="SAM" id="SignalP"/>
    </source>
</evidence>
<dbReference type="SUPFAM" id="SSF53474">
    <property type="entry name" value="alpha/beta-Hydrolases"/>
    <property type="match status" value="1"/>
</dbReference>
<dbReference type="InterPro" id="IPR051049">
    <property type="entry name" value="Dienelactone_hydrolase-like"/>
</dbReference>
<feature type="domain" description="Dienelactone hydrolase" evidence="3">
    <location>
        <begin position="56"/>
        <end position="260"/>
    </location>
</feature>
<protein>
    <submittedName>
        <fullName evidence="4">Dienelactone hydrolase family protein</fullName>
        <ecNumber evidence="4">3.1.-.-</ecNumber>
    </submittedName>
</protein>
<dbReference type="GO" id="GO:0016787">
    <property type="term" value="F:hydrolase activity"/>
    <property type="evidence" value="ECO:0007669"/>
    <property type="project" value="UniProtKB-KW"/>
</dbReference>
<dbReference type="EMBL" id="JBJYXY010000001">
    <property type="protein sequence ID" value="MFN2974266.1"/>
    <property type="molecule type" value="Genomic_DNA"/>
</dbReference>
<proteinExistence type="predicted"/>
<evidence type="ECO:0000313" key="5">
    <source>
        <dbReference type="Proteomes" id="UP001634747"/>
    </source>
</evidence>
<dbReference type="InterPro" id="IPR029058">
    <property type="entry name" value="AB_hydrolase_fold"/>
</dbReference>
<organism evidence="4 5">
    <name type="scientific">Terriglobus aquaticus</name>
    <dbReference type="NCBI Taxonomy" id="940139"/>
    <lineage>
        <taxon>Bacteria</taxon>
        <taxon>Pseudomonadati</taxon>
        <taxon>Acidobacteriota</taxon>
        <taxon>Terriglobia</taxon>
        <taxon>Terriglobales</taxon>
        <taxon>Acidobacteriaceae</taxon>
        <taxon>Terriglobus</taxon>
    </lineage>
</organism>
<sequence>MTRRALLLLIATIAAVPFLRAQMPHDNSQDWAKAKLEQSTRHREYVPVKAGGRTLNTLVIYPERSTKAPVVVLIHEIFGLSNWMKLQADELAAEGFIVVAPDLLSGKGADGGGTDAMGGQDNVVQAVMKLDAAEVVTDLDAVSDYGKSLPSADGKLFVAGFCWGGGKSFAFATHRKDLAAAFVFYGPPPPAADMVAISAPVYGFYGGNDNRIDATIPQTVADMKAANKFYEPVTYPDAGHGFMRAGQAPDAKPADQQAFAQGFARLLLQLRAHEHSRAHTTSHGKLTQPGLKGKGSAVAEASISRCHDTAAGM</sequence>
<dbReference type="InterPro" id="IPR002925">
    <property type="entry name" value="Dienelactn_hydro"/>
</dbReference>
<dbReference type="PANTHER" id="PTHR46623:SF6">
    <property type="entry name" value="ALPHA_BETA-HYDROLASES SUPERFAMILY PROTEIN"/>
    <property type="match status" value="1"/>
</dbReference>
<name>A0ABW9KF48_9BACT</name>
<accession>A0ABW9KF48</accession>
<keyword evidence="5" id="KW-1185">Reference proteome</keyword>
<evidence type="ECO:0000259" key="3">
    <source>
        <dbReference type="Pfam" id="PF01738"/>
    </source>
</evidence>
<evidence type="ECO:0000313" key="4">
    <source>
        <dbReference type="EMBL" id="MFN2974266.1"/>
    </source>
</evidence>
<gene>
    <name evidence="4" type="ORF">ACK2TP_00680</name>
</gene>
<comment type="caution">
    <text evidence="4">The sequence shown here is derived from an EMBL/GenBank/DDBJ whole genome shotgun (WGS) entry which is preliminary data.</text>
</comment>
<feature type="signal peptide" evidence="2">
    <location>
        <begin position="1"/>
        <end position="21"/>
    </location>
</feature>
<reference evidence="4 5" key="1">
    <citation type="submission" date="2024-12" db="EMBL/GenBank/DDBJ databases">
        <authorList>
            <person name="Lee Y."/>
        </authorList>
    </citation>
    <scope>NUCLEOTIDE SEQUENCE [LARGE SCALE GENOMIC DNA]</scope>
    <source>
        <strain evidence="4 5">03SUJ4</strain>
    </source>
</reference>
<dbReference type="Proteomes" id="UP001634747">
    <property type="component" value="Unassembled WGS sequence"/>
</dbReference>
<keyword evidence="2" id="KW-0732">Signal</keyword>
<feature type="chain" id="PRO_5045617423" evidence="2">
    <location>
        <begin position="22"/>
        <end position="313"/>
    </location>
</feature>
<dbReference type="Gene3D" id="3.40.50.1820">
    <property type="entry name" value="alpha/beta hydrolase"/>
    <property type="match status" value="1"/>
</dbReference>
<dbReference type="PANTHER" id="PTHR46623">
    <property type="entry name" value="CARBOXYMETHYLENEBUTENOLIDASE-RELATED"/>
    <property type="match status" value="1"/>
</dbReference>
<dbReference type="EC" id="3.1.-.-" evidence="4"/>
<evidence type="ECO:0000256" key="1">
    <source>
        <dbReference type="SAM" id="MobiDB-lite"/>
    </source>
</evidence>
<feature type="region of interest" description="Disordered" evidence="1">
    <location>
        <begin position="275"/>
        <end position="299"/>
    </location>
</feature>